<gene>
    <name evidence="2" type="ORF">ILEXP_LOCUS40548</name>
</gene>
<feature type="region of interest" description="Disordered" evidence="1">
    <location>
        <begin position="43"/>
        <end position="88"/>
    </location>
</feature>
<evidence type="ECO:0000313" key="3">
    <source>
        <dbReference type="Proteomes" id="UP001642360"/>
    </source>
</evidence>
<comment type="caution">
    <text evidence="2">The sequence shown here is derived from an EMBL/GenBank/DDBJ whole genome shotgun (WGS) entry which is preliminary data.</text>
</comment>
<proteinExistence type="predicted"/>
<evidence type="ECO:0000256" key="1">
    <source>
        <dbReference type="SAM" id="MobiDB-lite"/>
    </source>
</evidence>
<accession>A0ABC8TNK0</accession>
<keyword evidence="3" id="KW-1185">Reference proteome</keyword>
<dbReference type="EMBL" id="CAUOFW020005634">
    <property type="protein sequence ID" value="CAK9171020.1"/>
    <property type="molecule type" value="Genomic_DNA"/>
</dbReference>
<reference evidence="2 3" key="1">
    <citation type="submission" date="2024-02" db="EMBL/GenBank/DDBJ databases">
        <authorList>
            <person name="Vignale AGUSTIN F."/>
            <person name="Sosa J E."/>
            <person name="Modenutti C."/>
        </authorList>
    </citation>
    <scope>NUCLEOTIDE SEQUENCE [LARGE SCALE GENOMIC DNA]</scope>
</reference>
<sequence>MEQWAIENFMDSPISYLGQLKHLSKLGETEGINETTCIQESIGTKKWRRKEKGTIPPLRTSSQMNPNGKRKQGEGNKDRTSGLGGNAKKKVKVSFEPRVLSVEQMEEITVGSVEAHGSSRGLALLWQKDLNVVLQSPSGGHIDVVVNVGGDSRSWRLTGIYGESEI</sequence>
<evidence type="ECO:0000313" key="2">
    <source>
        <dbReference type="EMBL" id="CAK9171020.1"/>
    </source>
</evidence>
<dbReference type="Proteomes" id="UP001642360">
    <property type="component" value="Unassembled WGS sequence"/>
</dbReference>
<protein>
    <submittedName>
        <fullName evidence="2">Uncharacterized protein</fullName>
    </submittedName>
</protein>
<organism evidence="2 3">
    <name type="scientific">Ilex paraguariensis</name>
    <name type="common">yerba mate</name>
    <dbReference type="NCBI Taxonomy" id="185542"/>
    <lineage>
        <taxon>Eukaryota</taxon>
        <taxon>Viridiplantae</taxon>
        <taxon>Streptophyta</taxon>
        <taxon>Embryophyta</taxon>
        <taxon>Tracheophyta</taxon>
        <taxon>Spermatophyta</taxon>
        <taxon>Magnoliopsida</taxon>
        <taxon>eudicotyledons</taxon>
        <taxon>Gunneridae</taxon>
        <taxon>Pentapetalae</taxon>
        <taxon>asterids</taxon>
        <taxon>campanulids</taxon>
        <taxon>Aquifoliales</taxon>
        <taxon>Aquifoliaceae</taxon>
        <taxon>Ilex</taxon>
    </lineage>
</organism>
<name>A0ABC8TNK0_9AQUA</name>
<feature type="compositionally biased region" description="Basic and acidic residues" evidence="1">
    <location>
        <begin position="71"/>
        <end position="80"/>
    </location>
</feature>
<dbReference type="AlphaFoldDB" id="A0ABC8TNK0"/>